<evidence type="ECO:0000313" key="3">
    <source>
        <dbReference type="EMBL" id="JAP85190.1"/>
    </source>
</evidence>
<reference evidence="3" key="1">
    <citation type="journal article" date="2016" name="Ticks Tick Borne Dis.">
        <title>De novo assembly and annotation of the salivary gland transcriptome of Rhipicephalus appendiculatus male and female ticks during blood feeding.</title>
        <authorList>
            <person name="de Castro M.H."/>
            <person name="de Klerk D."/>
            <person name="Pienaar R."/>
            <person name="Latif A.A."/>
            <person name="Rees D.J."/>
            <person name="Mans B.J."/>
        </authorList>
    </citation>
    <scope>NUCLEOTIDE SEQUENCE</scope>
    <source>
        <tissue evidence="3">Salivary glands</tissue>
    </source>
</reference>
<evidence type="ECO:0000259" key="2">
    <source>
        <dbReference type="PROSITE" id="PS00028"/>
    </source>
</evidence>
<accession>A0A131Z377</accession>
<protein>
    <submittedName>
        <fullName evidence="3">Alpha-snap protein</fullName>
    </submittedName>
</protein>
<dbReference type="PANTHER" id="PTHR21354">
    <property type="entry name" value="ZINC FINGER PROTEIN 511"/>
    <property type="match status" value="1"/>
</dbReference>
<feature type="compositionally biased region" description="Basic and acidic residues" evidence="1">
    <location>
        <begin position="181"/>
        <end position="194"/>
    </location>
</feature>
<dbReference type="AlphaFoldDB" id="A0A131Z377"/>
<dbReference type="EMBL" id="GEDV01003367">
    <property type="protein sequence ID" value="JAP85190.1"/>
    <property type="molecule type" value="Transcribed_RNA"/>
</dbReference>
<dbReference type="InterPro" id="IPR039258">
    <property type="entry name" value="ZNF511"/>
</dbReference>
<feature type="region of interest" description="Disordered" evidence="1">
    <location>
        <begin position="170"/>
        <end position="194"/>
    </location>
</feature>
<name>A0A131Z377_RHIAP</name>
<evidence type="ECO:0000256" key="1">
    <source>
        <dbReference type="SAM" id="MobiDB-lite"/>
    </source>
</evidence>
<organism evidence="3">
    <name type="scientific">Rhipicephalus appendiculatus</name>
    <name type="common">Brown ear tick</name>
    <dbReference type="NCBI Taxonomy" id="34631"/>
    <lineage>
        <taxon>Eukaryota</taxon>
        <taxon>Metazoa</taxon>
        <taxon>Ecdysozoa</taxon>
        <taxon>Arthropoda</taxon>
        <taxon>Chelicerata</taxon>
        <taxon>Arachnida</taxon>
        <taxon>Acari</taxon>
        <taxon>Parasitiformes</taxon>
        <taxon>Ixodida</taxon>
        <taxon>Ixodoidea</taxon>
        <taxon>Ixodidae</taxon>
        <taxon>Rhipicephalinae</taxon>
        <taxon>Rhipicephalus</taxon>
        <taxon>Rhipicephalus</taxon>
    </lineage>
</organism>
<dbReference type="PANTHER" id="PTHR21354:SF0">
    <property type="entry name" value="ZINC FINGER PROTEIN 511"/>
    <property type="match status" value="1"/>
</dbReference>
<sequence length="194" mass="21829">MDNNRPLFGGQVRLLLAESVGNKVAVLDADCDPDALERCRSGTLMCACPREFDSVREFESHYASRHRLTCAQCRAAMPTERLLELHIAESHDPIFAARPKYECVVEGCPEHFASWADRKRHAVDAHRYPAGFAYFPHPPSPNKHQVRSSQHSGVPRRICFGRGSPVAWHRQRPPSTSRVAQDIDMKDIADALDT</sequence>
<dbReference type="SMART" id="SM00355">
    <property type="entry name" value="ZnF_C2H2"/>
    <property type="match status" value="3"/>
</dbReference>
<dbReference type="InterPro" id="IPR013087">
    <property type="entry name" value="Znf_C2H2_type"/>
</dbReference>
<proteinExistence type="predicted"/>
<dbReference type="PROSITE" id="PS00028">
    <property type="entry name" value="ZINC_FINGER_C2H2_1"/>
    <property type="match status" value="1"/>
</dbReference>
<feature type="domain" description="C2H2-type" evidence="2">
    <location>
        <begin position="103"/>
        <end position="126"/>
    </location>
</feature>